<evidence type="ECO:0000313" key="3">
    <source>
        <dbReference type="EMBL" id="QIO05876.1"/>
    </source>
</evidence>
<protein>
    <recommendedName>
        <fullName evidence="2">DUF2231 domain-containing protein</fullName>
    </recommendedName>
</protein>
<dbReference type="InterPro" id="IPR019251">
    <property type="entry name" value="DUF2231_TM"/>
</dbReference>
<dbReference type="RefSeq" id="WP_166223460.1">
    <property type="nucleotide sequence ID" value="NZ_CP049801.1"/>
</dbReference>
<dbReference type="Proteomes" id="UP000502297">
    <property type="component" value="Chromosome"/>
</dbReference>
<keyword evidence="1" id="KW-1133">Transmembrane helix</keyword>
<keyword evidence="1" id="KW-0812">Transmembrane</keyword>
<proteinExistence type="predicted"/>
<feature type="transmembrane region" description="Helical" evidence="1">
    <location>
        <begin position="12"/>
        <end position="37"/>
    </location>
</feature>
<feature type="transmembrane region" description="Helical" evidence="1">
    <location>
        <begin position="85"/>
        <end position="103"/>
    </location>
</feature>
<evidence type="ECO:0000259" key="2">
    <source>
        <dbReference type="Pfam" id="PF09990"/>
    </source>
</evidence>
<keyword evidence="4" id="KW-1185">Reference proteome</keyword>
<sequence length="145" mass="16644">MNRKLERRSGILYAIYKVFNPIPFGFFVAGLLFDLFYMNTAEIFWAKAASWVISFGLLFAILPRFINLFYVWFRPHLNSRKADVFGFWMYGFAIISATFNAFVHGRDAYAIVPTSLVLSAITVILIAIAYLYQAIVLNQNAEGEF</sequence>
<gene>
    <name evidence="3" type="ORF">G8E00_07875</name>
</gene>
<name>A0A6G8RVB3_9GAMM</name>
<dbReference type="AlphaFoldDB" id="A0A6G8RVB3"/>
<evidence type="ECO:0000313" key="4">
    <source>
        <dbReference type="Proteomes" id="UP000502297"/>
    </source>
</evidence>
<reference evidence="3 4" key="1">
    <citation type="submission" date="2020-03" db="EMBL/GenBank/DDBJ databases">
        <authorList>
            <person name="Zhu W."/>
        </authorList>
    </citation>
    <scope>NUCLEOTIDE SEQUENCE [LARGE SCALE GENOMIC DNA]</scope>
    <source>
        <strain evidence="3 4">323-1</strain>
    </source>
</reference>
<accession>A0A6G8RVB3</accession>
<evidence type="ECO:0000256" key="1">
    <source>
        <dbReference type="SAM" id="Phobius"/>
    </source>
</evidence>
<dbReference type="KEGG" id="asha:G8E00_07875"/>
<dbReference type="Pfam" id="PF09990">
    <property type="entry name" value="DUF2231"/>
    <property type="match status" value="1"/>
</dbReference>
<keyword evidence="1" id="KW-0472">Membrane</keyword>
<dbReference type="EMBL" id="CP049801">
    <property type="protein sequence ID" value="QIO05876.1"/>
    <property type="molecule type" value="Genomic_DNA"/>
</dbReference>
<feature type="transmembrane region" description="Helical" evidence="1">
    <location>
        <begin position="49"/>
        <end position="73"/>
    </location>
</feature>
<organism evidence="3 4">
    <name type="scientific">Acinetobacter shaoyimingii</name>
    <dbReference type="NCBI Taxonomy" id="2715164"/>
    <lineage>
        <taxon>Bacteria</taxon>
        <taxon>Pseudomonadati</taxon>
        <taxon>Pseudomonadota</taxon>
        <taxon>Gammaproteobacteria</taxon>
        <taxon>Moraxellales</taxon>
        <taxon>Moraxellaceae</taxon>
        <taxon>Acinetobacter</taxon>
    </lineage>
</organism>
<feature type="domain" description="DUF2231" evidence="2">
    <location>
        <begin position="21"/>
        <end position="128"/>
    </location>
</feature>
<feature type="transmembrane region" description="Helical" evidence="1">
    <location>
        <begin position="109"/>
        <end position="132"/>
    </location>
</feature>